<name>A0A160F1Y8_9BACL</name>
<proteinExistence type="predicted"/>
<dbReference type="KEGG" id="aamy:GFC30_868"/>
<dbReference type="Proteomes" id="UP000076865">
    <property type="component" value="Chromosome"/>
</dbReference>
<sequence length="59" mass="6706">MGRSRGQKTRDKNKSSLPQVPKQWKSDGMDTEYSREFADHEDLEAEARAAAAGIRQKNK</sequence>
<accession>A0A160F1Y8</accession>
<reference evidence="2 3" key="1">
    <citation type="journal article" date="2006" name="Syst. Appl. Microbiol.">
        <title>Anoxybacillus amylolyticus sp. nov., a thermophilic amylase producing bacterium isolated from Mount Rittmann (Antarctica).</title>
        <authorList>
            <person name="Poli A."/>
            <person name="Esposito E."/>
            <person name="Lama L."/>
            <person name="Orlando P."/>
            <person name="Nicolaus G."/>
            <person name="de Appolonia F."/>
            <person name="Gambacorta A."/>
            <person name="Nicolaus B."/>
        </authorList>
    </citation>
    <scope>NUCLEOTIDE SEQUENCE [LARGE SCALE GENOMIC DNA]</scope>
    <source>
        <strain evidence="2 3">DSM 15939</strain>
    </source>
</reference>
<evidence type="ECO:0000313" key="2">
    <source>
        <dbReference type="EMBL" id="ANB60199.1"/>
    </source>
</evidence>
<gene>
    <name evidence="2" type="ORF">GFC30_868</name>
</gene>
<evidence type="ECO:0000256" key="1">
    <source>
        <dbReference type="SAM" id="MobiDB-lite"/>
    </source>
</evidence>
<organism evidence="2 3">
    <name type="scientific">Anoxybacteroides amylolyticum</name>
    <dbReference type="NCBI Taxonomy" id="294699"/>
    <lineage>
        <taxon>Bacteria</taxon>
        <taxon>Bacillati</taxon>
        <taxon>Bacillota</taxon>
        <taxon>Bacilli</taxon>
        <taxon>Bacillales</taxon>
        <taxon>Anoxybacillaceae</taxon>
        <taxon>Anoxybacteroides</taxon>
    </lineage>
</organism>
<dbReference type="OrthoDB" id="2973490at2"/>
<dbReference type="RefSeq" id="WP_066323062.1">
    <property type="nucleotide sequence ID" value="NZ_CP015438.1"/>
</dbReference>
<keyword evidence="3" id="KW-1185">Reference proteome</keyword>
<dbReference type="PATRIC" id="fig|294699.3.peg.877"/>
<protein>
    <submittedName>
        <fullName evidence="2">YfhD-like family protein</fullName>
    </submittedName>
</protein>
<feature type="region of interest" description="Disordered" evidence="1">
    <location>
        <begin position="1"/>
        <end position="38"/>
    </location>
</feature>
<dbReference type="InterPro" id="IPR025435">
    <property type="entry name" value="YfhD-like"/>
</dbReference>
<feature type="compositionally biased region" description="Basic and acidic residues" evidence="1">
    <location>
        <begin position="24"/>
        <end position="38"/>
    </location>
</feature>
<dbReference type="AlphaFoldDB" id="A0A160F1Y8"/>
<dbReference type="Pfam" id="PF14151">
    <property type="entry name" value="YfhD"/>
    <property type="match status" value="1"/>
</dbReference>
<dbReference type="EMBL" id="CP015438">
    <property type="protein sequence ID" value="ANB60199.1"/>
    <property type="molecule type" value="Genomic_DNA"/>
</dbReference>
<evidence type="ECO:0000313" key="3">
    <source>
        <dbReference type="Proteomes" id="UP000076865"/>
    </source>
</evidence>